<evidence type="ECO:0000313" key="3">
    <source>
        <dbReference type="Proteomes" id="UP000000311"/>
    </source>
</evidence>
<gene>
    <name evidence="2" type="ORF">EAG_16279</name>
</gene>
<proteinExistence type="predicted"/>
<accession>E2AGA6</accession>
<organism evidence="3">
    <name type="scientific">Camponotus floridanus</name>
    <name type="common">Florida carpenter ant</name>
    <dbReference type="NCBI Taxonomy" id="104421"/>
    <lineage>
        <taxon>Eukaryota</taxon>
        <taxon>Metazoa</taxon>
        <taxon>Ecdysozoa</taxon>
        <taxon>Arthropoda</taxon>
        <taxon>Hexapoda</taxon>
        <taxon>Insecta</taxon>
        <taxon>Pterygota</taxon>
        <taxon>Neoptera</taxon>
        <taxon>Endopterygota</taxon>
        <taxon>Hymenoptera</taxon>
        <taxon>Apocrita</taxon>
        <taxon>Aculeata</taxon>
        <taxon>Formicoidea</taxon>
        <taxon>Formicidae</taxon>
        <taxon>Formicinae</taxon>
        <taxon>Camponotus</taxon>
    </lineage>
</organism>
<protein>
    <submittedName>
        <fullName evidence="2">Uncharacterized protein</fullName>
    </submittedName>
</protein>
<dbReference type="EMBL" id="GL439266">
    <property type="protein sequence ID" value="EFN67597.1"/>
    <property type="molecule type" value="Genomic_DNA"/>
</dbReference>
<dbReference type="InParanoid" id="E2AGA6"/>
<sequence length="152" mass="16696">MLRNSRERTGKDAMEGIGEKGSIVDFLVTRIAHFRFAYMTPFVRKLGTKRSSSPTVPFARVQGAGLVGERETKKGKMGGKKRTTQAMRDACTRLQDEINTILCKRARLIARGKASGISGIPNKLTLNAEGSPLPPFHLRDPRASSGASHLRF</sequence>
<reference evidence="2 3" key="1">
    <citation type="journal article" date="2010" name="Science">
        <title>Genomic comparison of the ants Camponotus floridanus and Harpegnathos saltator.</title>
        <authorList>
            <person name="Bonasio R."/>
            <person name="Zhang G."/>
            <person name="Ye C."/>
            <person name="Mutti N.S."/>
            <person name="Fang X."/>
            <person name="Qin N."/>
            <person name="Donahue G."/>
            <person name="Yang P."/>
            <person name="Li Q."/>
            <person name="Li C."/>
            <person name="Zhang P."/>
            <person name="Huang Z."/>
            <person name="Berger S.L."/>
            <person name="Reinberg D."/>
            <person name="Wang J."/>
            <person name="Liebig J."/>
        </authorList>
    </citation>
    <scope>NUCLEOTIDE SEQUENCE [LARGE SCALE GENOMIC DNA]</scope>
    <source>
        <strain evidence="3">C129</strain>
    </source>
</reference>
<evidence type="ECO:0000256" key="1">
    <source>
        <dbReference type="SAM" id="MobiDB-lite"/>
    </source>
</evidence>
<name>E2AGA6_CAMFO</name>
<feature type="region of interest" description="Disordered" evidence="1">
    <location>
        <begin position="132"/>
        <end position="152"/>
    </location>
</feature>
<dbReference type="Proteomes" id="UP000000311">
    <property type="component" value="Unassembled WGS sequence"/>
</dbReference>
<evidence type="ECO:0000313" key="2">
    <source>
        <dbReference type="EMBL" id="EFN67597.1"/>
    </source>
</evidence>
<keyword evidence="3" id="KW-1185">Reference proteome</keyword>
<dbReference type="AlphaFoldDB" id="E2AGA6"/>